<name>A0A9Q9M534_LEICA</name>
<evidence type="ECO:0000313" key="2">
    <source>
        <dbReference type="Proteomes" id="UP001058713"/>
    </source>
</evidence>
<dbReference type="AlphaFoldDB" id="A0A9Q9M534"/>
<accession>A0A9Q9M534</accession>
<dbReference type="Proteomes" id="UP001058713">
    <property type="component" value="Plasmid unnamed1"/>
</dbReference>
<dbReference type="EMBL" id="CP081071">
    <property type="protein sequence ID" value="UWQ55989.1"/>
    <property type="molecule type" value="Genomic_DNA"/>
</dbReference>
<dbReference type="KEGG" id="lcae:K3721_18710"/>
<geneLocation type="plasmid" evidence="1 2">
    <name>unnamed1</name>
</geneLocation>
<dbReference type="PROSITE" id="PS51257">
    <property type="entry name" value="PROKAR_LIPOPROTEIN"/>
    <property type="match status" value="1"/>
</dbReference>
<protein>
    <recommendedName>
        <fullName evidence="3">Lipoprotein</fullName>
    </recommendedName>
</protein>
<evidence type="ECO:0000313" key="1">
    <source>
        <dbReference type="EMBL" id="UWQ55989.1"/>
    </source>
</evidence>
<evidence type="ECO:0008006" key="3">
    <source>
        <dbReference type="Google" id="ProtNLM"/>
    </source>
</evidence>
<reference evidence="1" key="1">
    <citation type="submission" date="2021-08" db="EMBL/GenBank/DDBJ databases">
        <authorList>
            <person name="Nwanade C."/>
            <person name="Wang M."/>
            <person name="Masoudi A."/>
            <person name="Yu Z."/>
            <person name="Liu J."/>
        </authorList>
    </citation>
    <scope>NUCLEOTIDE SEQUENCE</scope>
    <source>
        <strain evidence="1">S122</strain>
        <plasmid evidence="1">unnamed1</plasmid>
    </source>
</reference>
<sequence>MKLKHFIPAIFAATALSGCLNDGSVPDKHAITFEKPVPAGGPSKAQSMAALRQWLVANAPEGDTAKDVSVGPVRYAAVLWPFPEKDFFVCARFTAKNRFGTYEPPQSALMTMRVYDSAKGWEPALVKGVEHDAYRQYCISQPHA</sequence>
<organism evidence="1 2">
    <name type="scientific">Leisingera caerulea</name>
    <name type="common">Phaeobacter caeruleus</name>
    <dbReference type="NCBI Taxonomy" id="506591"/>
    <lineage>
        <taxon>Bacteria</taxon>
        <taxon>Pseudomonadati</taxon>
        <taxon>Pseudomonadota</taxon>
        <taxon>Alphaproteobacteria</taxon>
        <taxon>Rhodobacterales</taxon>
        <taxon>Roseobacteraceae</taxon>
        <taxon>Leisingera</taxon>
    </lineage>
</organism>
<keyword evidence="1" id="KW-0614">Plasmid</keyword>
<gene>
    <name evidence="1" type="ORF">K3721_18710</name>
</gene>
<proteinExistence type="predicted"/>
<dbReference type="RefSeq" id="WP_259972768.1">
    <property type="nucleotide sequence ID" value="NZ_CP081071.1"/>
</dbReference>